<evidence type="ECO:0000313" key="2">
    <source>
        <dbReference type="EMBL" id="CAF4135901.1"/>
    </source>
</evidence>
<accession>A0A819XGC4</accession>
<evidence type="ECO:0000313" key="1">
    <source>
        <dbReference type="EMBL" id="CAF3990111.1"/>
    </source>
</evidence>
<evidence type="ECO:0000313" key="3">
    <source>
        <dbReference type="Proteomes" id="UP000663823"/>
    </source>
</evidence>
<comment type="caution">
    <text evidence="2">The sequence shown here is derived from an EMBL/GenBank/DDBJ whole genome shotgun (WGS) entry which is preliminary data.</text>
</comment>
<proteinExistence type="predicted"/>
<dbReference type="AlphaFoldDB" id="A0A819XGC4"/>
<dbReference type="InterPro" id="IPR036770">
    <property type="entry name" value="Ankyrin_rpt-contain_sf"/>
</dbReference>
<organism evidence="2 3">
    <name type="scientific">Rotaria sordida</name>
    <dbReference type="NCBI Taxonomy" id="392033"/>
    <lineage>
        <taxon>Eukaryota</taxon>
        <taxon>Metazoa</taxon>
        <taxon>Spiralia</taxon>
        <taxon>Gnathifera</taxon>
        <taxon>Rotifera</taxon>
        <taxon>Eurotatoria</taxon>
        <taxon>Bdelloidea</taxon>
        <taxon>Philodinida</taxon>
        <taxon>Philodinidae</taxon>
        <taxon>Rotaria</taxon>
    </lineage>
</organism>
<dbReference type="Proteomes" id="UP000663823">
    <property type="component" value="Unassembled WGS sequence"/>
</dbReference>
<dbReference type="Gene3D" id="1.25.40.20">
    <property type="entry name" value="Ankyrin repeat-containing domain"/>
    <property type="match status" value="1"/>
</dbReference>
<gene>
    <name evidence="1" type="ORF">JBS370_LOCUS25672</name>
    <name evidence="2" type="ORF">OTI717_LOCUS35493</name>
</gene>
<dbReference type="EMBL" id="CAJOAX010013816">
    <property type="protein sequence ID" value="CAF4135901.1"/>
    <property type="molecule type" value="Genomic_DNA"/>
</dbReference>
<reference evidence="2" key="1">
    <citation type="submission" date="2021-02" db="EMBL/GenBank/DDBJ databases">
        <authorList>
            <person name="Nowell W R."/>
        </authorList>
    </citation>
    <scope>NUCLEOTIDE SEQUENCE</scope>
</reference>
<dbReference type="Proteomes" id="UP000663836">
    <property type="component" value="Unassembled WGS sequence"/>
</dbReference>
<name>A0A819XGC4_9BILA</name>
<protein>
    <submittedName>
        <fullName evidence="2">Uncharacterized protein</fullName>
    </submittedName>
</protein>
<dbReference type="EMBL" id="CAJOBD010004327">
    <property type="protein sequence ID" value="CAF3990111.1"/>
    <property type="molecule type" value="Genomic_DNA"/>
</dbReference>
<sequence length="305" mass="35682">MLPSTFEILPDEILMIIIRYSGDIYTIFRTFSGLNQRINNILVDKRMHLLTDFLFVDTSDVNIDYYYKSKIFHDISQQLLSLTITENDQQLRQCLQSLVVFHIKYKQSADQLKSSIKQFQSIRMQLTDDDANNFDMELAKTFKVVTKGAKLTCSDNEYVDFNFAEAFISPIQLNIDQEIFVYTSQIEILKIVLDENILNVAMPSDELLPYNFTKSLGNIIIYNRLEKKECKVVKQLLNLSPSLIHRLDEDGNDPLLYVCLKVRGRRHRLIEYLIKMESDLQRRNSKDENVFDVLQLKGNRNLLKS</sequence>